<name>O58182_PYRHO</name>
<evidence type="ECO:0000313" key="2">
    <source>
        <dbReference type="EMBL" id="BAA29530.1"/>
    </source>
</evidence>
<keyword evidence="1" id="KW-0812">Transmembrane</keyword>
<reference evidence="2 3" key="1">
    <citation type="journal article" date="1998" name="DNA Res.">
        <title>Complete sequence and gene organization of the genome of a hyper-thermophilic archaebacterium, Pyrococcus horikoshii OT3.</title>
        <authorList>
            <person name="Kawarabayasi Y."/>
            <person name="Sawada M."/>
            <person name="Horikawa H."/>
            <person name="Haikawa Y."/>
            <person name="Hino Y."/>
            <person name="Yamamoto S."/>
            <person name="Sekine M."/>
            <person name="Baba S."/>
            <person name="Kosugi H."/>
            <person name="Hosoyama A."/>
            <person name="Nagai Y."/>
            <person name="Sakai M."/>
            <person name="Ogura K."/>
            <person name="Otuka R."/>
            <person name="Nakazawa H."/>
            <person name="Takamiya M."/>
            <person name="Ohfuku Y."/>
            <person name="Funahashi T."/>
            <person name="Tanaka T."/>
            <person name="Kudoh Y."/>
            <person name="Yamazaki J."/>
            <person name="Kushida N."/>
            <person name="Oguchi A."/>
            <person name="Aoki K."/>
            <person name="Nakamura Y."/>
            <person name="Robb T.F."/>
            <person name="Horikoshi K."/>
            <person name="Masuchi Y."/>
            <person name="Shizuya H."/>
            <person name="Kikuchi H."/>
        </authorList>
    </citation>
    <scope>NUCLEOTIDE SEQUENCE [LARGE SCALE GENOMIC DNA]</scope>
    <source>
        <strain evidence="3">ATCC 700860 / DSM 12428 / JCM 9974 / NBRC 100139 / OT-3</strain>
    </source>
</reference>
<protein>
    <submittedName>
        <fullName evidence="2">Uncharacterized protein</fullName>
    </submittedName>
</protein>
<feature type="transmembrane region" description="Helical" evidence="1">
    <location>
        <begin position="61"/>
        <end position="86"/>
    </location>
</feature>
<sequence>MPTTSAPCLVTSTLSLILSPICLINSLMSSAAFLLSSANFLISSATTANPFPASPALAASIAAFNASKLVCSAMLLITFVMFSMFLPMSATPLTVSSIICIILLISSIWVAAILPFSPPSLASWAISLMEASNSSMVETVSLLMSLMYLMVSVILLMFSCSLWASALT</sequence>
<keyword evidence="1" id="KW-0472">Membrane</keyword>
<organism evidence="2 3">
    <name type="scientific">Pyrococcus horikoshii (strain ATCC 700860 / DSM 12428 / JCM 9974 / NBRC 100139 / OT-3)</name>
    <dbReference type="NCBI Taxonomy" id="70601"/>
    <lineage>
        <taxon>Archaea</taxon>
        <taxon>Methanobacteriati</taxon>
        <taxon>Methanobacteriota</taxon>
        <taxon>Thermococci</taxon>
        <taxon>Thermococcales</taxon>
        <taxon>Thermococcaceae</taxon>
        <taxon>Pyrococcus</taxon>
    </lineage>
</organism>
<dbReference type="PIR" id="E71155">
    <property type="entry name" value="E71155"/>
</dbReference>
<feature type="transmembrane region" description="Helical" evidence="1">
    <location>
        <begin position="142"/>
        <end position="164"/>
    </location>
</feature>
<dbReference type="AlphaFoldDB" id="O58182"/>
<gene>
    <name evidence="2" type="ordered locus">PH0444</name>
</gene>
<dbReference type="Proteomes" id="UP000000752">
    <property type="component" value="Chromosome"/>
</dbReference>
<dbReference type="EMBL" id="BA000001">
    <property type="protein sequence ID" value="BAA29530.1"/>
    <property type="molecule type" value="Genomic_DNA"/>
</dbReference>
<keyword evidence="3" id="KW-1185">Reference proteome</keyword>
<dbReference type="EnsemblBacteria" id="BAA29530">
    <property type="protein sequence ID" value="BAA29530"/>
    <property type="gene ID" value="BAA29530"/>
</dbReference>
<proteinExistence type="predicted"/>
<accession>O58182</accession>
<keyword evidence="1" id="KW-1133">Transmembrane helix</keyword>
<feature type="transmembrane region" description="Helical" evidence="1">
    <location>
        <begin position="93"/>
        <end position="114"/>
    </location>
</feature>
<evidence type="ECO:0000313" key="3">
    <source>
        <dbReference type="Proteomes" id="UP000000752"/>
    </source>
</evidence>
<evidence type="ECO:0000256" key="1">
    <source>
        <dbReference type="SAM" id="Phobius"/>
    </source>
</evidence>
<dbReference type="KEGG" id="pho:PH0444"/>